<dbReference type="PANTHER" id="PTHR43162:SF1">
    <property type="entry name" value="PRESTALK A DIFFERENTIATION PROTEIN A"/>
    <property type="match status" value="1"/>
</dbReference>
<keyword evidence="3" id="KW-1185">Reference proteome</keyword>
<protein>
    <submittedName>
        <fullName evidence="2">NmrA-like family protein</fullName>
    </submittedName>
</protein>
<name>A0A5B9VYE3_9BACT</name>
<proteinExistence type="predicted"/>
<dbReference type="AlphaFoldDB" id="A0A5B9VYE3"/>
<gene>
    <name evidence="2" type="ORF">OJF2_18290</name>
</gene>
<evidence type="ECO:0000259" key="1">
    <source>
        <dbReference type="Pfam" id="PF13460"/>
    </source>
</evidence>
<evidence type="ECO:0000313" key="2">
    <source>
        <dbReference type="EMBL" id="QEH33328.1"/>
    </source>
</evidence>
<accession>A0A5B9VYE3</accession>
<dbReference type="OrthoDB" id="319724at2"/>
<dbReference type="InterPro" id="IPR016040">
    <property type="entry name" value="NAD(P)-bd_dom"/>
</dbReference>
<dbReference type="KEGG" id="agv:OJF2_18290"/>
<dbReference type="SUPFAM" id="SSF51735">
    <property type="entry name" value="NAD(P)-binding Rossmann-fold domains"/>
    <property type="match status" value="1"/>
</dbReference>
<dbReference type="Proteomes" id="UP000324233">
    <property type="component" value="Chromosome"/>
</dbReference>
<evidence type="ECO:0000313" key="3">
    <source>
        <dbReference type="Proteomes" id="UP000324233"/>
    </source>
</evidence>
<dbReference type="Gene3D" id="3.40.50.720">
    <property type="entry name" value="NAD(P)-binding Rossmann-like Domain"/>
    <property type="match status" value="1"/>
</dbReference>
<reference evidence="2 3" key="1">
    <citation type="submission" date="2019-08" db="EMBL/GenBank/DDBJ databases">
        <title>Deep-cultivation of Planctomycetes and their phenomic and genomic characterization uncovers novel biology.</title>
        <authorList>
            <person name="Wiegand S."/>
            <person name="Jogler M."/>
            <person name="Boedeker C."/>
            <person name="Pinto D."/>
            <person name="Vollmers J."/>
            <person name="Rivas-Marin E."/>
            <person name="Kohn T."/>
            <person name="Peeters S.H."/>
            <person name="Heuer A."/>
            <person name="Rast P."/>
            <person name="Oberbeckmann S."/>
            <person name="Bunk B."/>
            <person name="Jeske O."/>
            <person name="Meyerdierks A."/>
            <person name="Storesund J.E."/>
            <person name="Kallscheuer N."/>
            <person name="Luecker S."/>
            <person name="Lage O.M."/>
            <person name="Pohl T."/>
            <person name="Merkel B.J."/>
            <person name="Hornburger P."/>
            <person name="Mueller R.-W."/>
            <person name="Bruemmer F."/>
            <person name="Labrenz M."/>
            <person name="Spormann A.M."/>
            <person name="Op den Camp H."/>
            <person name="Overmann J."/>
            <person name="Amann R."/>
            <person name="Jetten M.S.M."/>
            <person name="Mascher T."/>
            <person name="Medema M.H."/>
            <person name="Devos D.P."/>
            <person name="Kaster A.-K."/>
            <person name="Ovreas L."/>
            <person name="Rohde M."/>
            <person name="Galperin M.Y."/>
            <person name="Jogler C."/>
        </authorList>
    </citation>
    <scope>NUCLEOTIDE SEQUENCE [LARGE SCALE GENOMIC DNA]</scope>
    <source>
        <strain evidence="2 3">OJF2</strain>
    </source>
</reference>
<dbReference type="Pfam" id="PF13460">
    <property type="entry name" value="NAD_binding_10"/>
    <property type="match status" value="1"/>
</dbReference>
<dbReference type="Gene3D" id="3.90.25.10">
    <property type="entry name" value="UDP-galactose 4-epimerase, domain 1"/>
    <property type="match status" value="1"/>
</dbReference>
<dbReference type="PANTHER" id="PTHR43162">
    <property type="match status" value="1"/>
</dbReference>
<dbReference type="RefSeq" id="WP_148593121.1">
    <property type="nucleotide sequence ID" value="NZ_CP042997.1"/>
</dbReference>
<dbReference type="EMBL" id="CP042997">
    <property type="protein sequence ID" value="QEH33328.1"/>
    <property type="molecule type" value="Genomic_DNA"/>
</dbReference>
<dbReference type="InterPro" id="IPR051604">
    <property type="entry name" value="Ergot_Alk_Oxidoreductase"/>
</dbReference>
<feature type="domain" description="NAD(P)-binding" evidence="1">
    <location>
        <begin position="8"/>
        <end position="137"/>
    </location>
</feature>
<sequence length="295" mass="32251">MITITVPTGHVGRHLVEWLASSGRALTVIARRPDRLPRYLHEREIVRRACSEDAAAVARATEGTDVLFWVSPSNPTAPDVRGWYRRLAEVVGKAVRVNRIPRVVNLSSVGAGWADGLGPISGLNEVERAINDAAKDVTHIRAGFFMENFLGQLASLRGEGEIPWLYPGSMTFPMIAARDIAEVAARRLLDARWTGRCVQALHGPADLSLDAAVNTLGVILGRRLRNVQLSADEYRRRALEAGLSQDFADRYVQMCEALGVLGWSRLGEPRTPDTTTSTTLGAWASEVLIPLVRAA</sequence>
<organism evidence="2 3">
    <name type="scientific">Aquisphaera giovannonii</name>
    <dbReference type="NCBI Taxonomy" id="406548"/>
    <lineage>
        <taxon>Bacteria</taxon>
        <taxon>Pseudomonadati</taxon>
        <taxon>Planctomycetota</taxon>
        <taxon>Planctomycetia</taxon>
        <taxon>Isosphaerales</taxon>
        <taxon>Isosphaeraceae</taxon>
        <taxon>Aquisphaera</taxon>
    </lineage>
</organism>
<dbReference type="InterPro" id="IPR036291">
    <property type="entry name" value="NAD(P)-bd_dom_sf"/>
</dbReference>